<reference evidence="1 2" key="1">
    <citation type="submission" date="2019-11" db="EMBL/GenBank/DDBJ databases">
        <authorList>
            <person name="Dong K."/>
        </authorList>
    </citation>
    <scope>NUCLEOTIDE SEQUENCE [LARGE SCALE GENOMIC DNA]</scope>
    <source>
        <strain evidence="1 2">NBRC 111993</strain>
    </source>
</reference>
<evidence type="ECO:0008006" key="3">
    <source>
        <dbReference type="Google" id="ProtNLM"/>
    </source>
</evidence>
<dbReference type="EMBL" id="WMIE01000023">
    <property type="protein sequence ID" value="MTH79965.1"/>
    <property type="molecule type" value="Genomic_DNA"/>
</dbReference>
<accession>A0A6L6JFD2</accession>
<name>A0A6L6JFD2_9RHOB</name>
<dbReference type="PROSITE" id="PS51257">
    <property type="entry name" value="PROKAR_LIPOPROTEIN"/>
    <property type="match status" value="1"/>
</dbReference>
<comment type="caution">
    <text evidence="1">The sequence shown here is derived from an EMBL/GenBank/DDBJ whole genome shotgun (WGS) entry which is preliminary data.</text>
</comment>
<sequence length="52" mass="5480">MTKFSLVLVIMAISACSSGGSVKGKTPSELRASCQDGRTAACRAVRQHDQLL</sequence>
<protein>
    <recommendedName>
        <fullName evidence="3">Lipoprotein</fullName>
    </recommendedName>
</protein>
<evidence type="ECO:0000313" key="1">
    <source>
        <dbReference type="EMBL" id="MTH79965.1"/>
    </source>
</evidence>
<gene>
    <name evidence="1" type="ORF">GL286_19850</name>
</gene>
<evidence type="ECO:0000313" key="2">
    <source>
        <dbReference type="Proteomes" id="UP000478183"/>
    </source>
</evidence>
<dbReference type="AlphaFoldDB" id="A0A6L6JFD2"/>
<keyword evidence="2" id="KW-1185">Reference proteome</keyword>
<proteinExistence type="predicted"/>
<organism evidence="1 2">
    <name type="scientific">Paracoccus aestuariivivens</name>
    <dbReference type="NCBI Taxonomy" id="1820333"/>
    <lineage>
        <taxon>Bacteria</taxon>
        <taxon>Pseudomonadati</taxon>
        <taxon>Pseudomonadota</taxon>
        <taxon>Alphaproteobacteria</taxon>
        <taxon>Rhodobacterales</taxon>
        <taxon>Paracoccaceae</taxon>
        <taxon>Paracoccus</taxon>
    </lineage>
</organism>
<dbReference type="Proteomes" id="UP000478183">
    <property type="component" value="Unassembled WGS sequence"/>
</dbReference>
<dbReference type="RefSeq" id="WP_155097314.1">
    <property type="nucleotide sequence ID" value="NZ_WMIE01000023.1"/>
</dbReference>